<protein>
    <recommendedName>
        <fullName evidence="1">DUF7788 domain-containing protein</fullName>
    </recommendedName>
</protein>
<accession>A0A6C0JL72</accession>
<evidence type="ECO:0000313" key="2">
    <source>
        <dbReference type="EMBL" id="QHU06349.1"/>
    </source>
</evidence>
<dbReference type="EMBL" id="MN740432">
    <property type="protein sequence ID" value="QHU06349.1"/>
    <property type="molecule type" value="Genomic_DNA"/>
</dbReference>
<proteinExistence type="predicted"/>
<reference evidence="2" key="1">
    <citation type="journal article" date="2020" name="Nature">
        <title>Giant virus diversity and host interactions through global metagenomics.</title>
        <authorList>
            <person name="Schulz F."/>
            <person name="Roux S."/>
            <person name="Paez-Espino D."/>
            <person name="Jungbluth S."/>
            <person name="Walsh D.A."/>
            <person name="Denef V.J."/>
            <person name="McMahon K.D."/>
            <person name="Konstantinidis K.T."/>
            <person name="Eloe-Fadrosh E.A."/>
            <person name="Kyrpides N.C."/>
            <person name="Woyke T."/>
        </authorList>
    </citation>
    <scope>NUCLEOTIDE SEQUENCE</scope>
    <source>
        <strain evidence="2">GVMAG-M-3300027747-57</strain>
    </source>
</reference>
<organism evidence="2">
    <name type="scientific">viral metagenome</name>
    <dbReference type="NCBI Taxonomy" id="1070528"/>
    <lineage>
        <taxon>unclassified sequences</taxon>
        <taxon>metagenomes</taxon>
        <taxon>organismal metagenomes</taxon>
    </lineage>
</organism>
<sequence>MDLYIPDLNEFPNIITIDLTNYFREQLVYLFFHLTRKNDQLCIKNIGSVFNCVLQILKKELYSNREKGRPDSDFPYLNFLDLFYRLVIHTRDLYYGKGEHDLFYMLVYELYKEFPSLAVYLLYQLENFGSWRDLKYLCLYIREHSNHGIKDGLIRVCIELMNRMLKKDLDIWKGAGASCLRNQISSIAKWIPREKPRFKWLFELLVIHWANHYENWRLSDVLETDSNYKLALNKCKKNYRKILSSLNTILDTTEIKQCSQHWDEINVSNISKYTIMKQPRLFLSYYTSHYNSNVKGSKIISISDIRRHICKIKCSQKHIENIYKKNSSLDNLENVDLIQLPASYYVKEAFRILKTAGENHFYKDECDLLNYKWEQFSRSQSYLFINTLPILDISYKMQENDAESFYVGIGLSLLIAQNSSFGKRILCLENSPVWINLKDCEGFVSMIEILCELIRSHNNTAFSFEKGIQLLVDAMSESKYNSNVKLVLFSNRFGEGDMDNYYSYFENQFYSRVPKLIFWNLSKKGVFDIADRVYANALLLSGFSSNMLRMISDCKSDDCSYDFICRELNRDHYLPFSDYLNKLLNLY</sequence>
<dbReference type="Pfam" id="PF25043">
    <property type="entry name" value="DUF7788"/>
    <property type="match status" value="1"/>
</dbReference>
<dbReference type="InterPro" id="IPR056690">
    <property type="entry name" value="DUF7788"/>
</dbReference>
<evidence type="ECO:0000259" key="1">
    <source>
        <dbReference type="Pfam" id="PF25043"/>
    </source>
</evidence>
<name>A0A6C0JL72_9ZZZZ</name>
<dbReference type="AlphaFoldDB" id="A0A6C0JL72"/>
<feature type="domain" description="DUF7788" evidence="1">
    <location>
        <begin position="387"/>
        <end position="552"/>
    </location>
</feature>